<gene>
    <name evidence="2" type="ORF">EC957_002007</name>
</gene>
<dbReference type="InterPro" id="IPR053729">
    <property type="entry name" value="MAD2L1BP_domain_sf"/>
</dbReference>
<dbReference type="Gene3D" id="3.30.900.20">
    <property type="match status" value="1"/>
</dbReference>
<keyword evidence="3" id="KW-1185">Reference proteome</keyword>
<dbReference type="EMBL" id="JAAAXW010000014">
    <property type="protein sequence ID" value="KAF9549947.1"/>
    <property type="molecule type" value="Genomic_DNA"/>
</dbReference>
<organism evidence="2 3">
    <name type="scientific">Mortierella hygrophila</name>
    <dbReference type="NCBI Taxonomy" id="979708"/>
    <lineage>
        <taxon>Eukaryota</taxon>
        <taxon>Fungi</taxon>
        <taxon>Fungi incertae sedis</taxon>
        <taxon>Mucoromycota</taxon>
        <taxon>Mortierellomycotina</taxon>
        <taxon>Mortierellomycetes</taxon>
        <taxon>Mortierellales</taxon>
        <taxon>Mortierellaceae</taxon>
        <taxon>Mortierella</taxon>
    </lineage>
</organism>
<accession>A0A9P6K7S5</accession>
<dbReference type="Proteomes" id="UP000723463">
    <property type="component" value="Unassembled WGS sequence"/>
</dbReference>
<evidence type="ECO:0000256" key="1">
    <source>
        <dbReference type="SAM" id="MobiDB-lite"/>
    </source>
</evidence>
<feature type="region of interest" description="Disordered" evidence="1">
    <location>
        <begin position="225"/>
        <end position="244"/>
    </location>
</feature>
<name>A0A9P6K7S5_9FUNG</name>
<feature type="compositionally biased region" description="Polar residues" evidence="1">
    <location>
        <begin position="287"/>
        <end position="297"/>
    </location>
</feature>
<sequence length="378" mass="42973">MALPRPIPAETALRMVRKVVQTLMYLRGQMATSWDQLEVLLMQENMRQEQELEQGSQSHKDSFYHDLHLGTRNHAQDEGDDTENDFVIPTKSLREFLETGERMFVDLEESSYDQLYSDLRHSSTPTSANTSTPPPRYISLALIFGTTFTTPKEQYMLRIGPLEPRLPSPSSSTPSSAYIHNPNPHLPAPLPTTTEISPEEQANRTREEKKWDRLLIQNLMGILPFPPPSGQHSSDDHDQQQQEGYGGLLGYPLRHRTKTHLLMRAPAGEIFTGMLPQQHLLLHQDYPTPSRSRSPSQVDKDGQVEEVSATQSCWNQGCRNHKKPARWPIHHIHIFGPSLPNASDQNTDNQGMHEDVDEDEDEMWYLIGPGIPLLSPLL</sequence>
<evidence type="ECO:0000313" key="3">
    <source>
        <dbReference type="Proteomes" id="UP000723463"/>
    </source>
</evidence>
<feature type="region of interest" description="Disordered" evidence="1">
    <location>
        <begin position="285"/>
        <end position="308"/>
    </location>
</feature>
<proteinExistence type="predicted"/>
<dbReference type="AlphaFoldDB" id="A0A9P6K7S5"/>
<reference evidence="2" key="1">
    <citation type="journal article" date="2020" name="Fungal Divers.">
        <title>Resolving the Mortierellaceae phylogeny through synthesis of multi-gene phylogenetics and phylogenomics.</title>
        <authorList>
            <person name="Vandepol N."/>
            <person name="Liber J."/>
            <person name="Desiro A."/>
            <person name="Na H."/>
            <person name="Kennedy M."/>
            <person name="Barry K."/>
            <person name="Grigoriev I.V."/>
            <person name="Miller A.N."/>
            <person name="O'Donnell K."/>
            <person name="Stajich J.E."/>
            <person name="Bonito G."/>
        </authorList>
    </citation>
    <scope>NUCLEOTIDE SEQUENCE</scope>
    <source>
        <strain evidence="2">NRRL 2591</strain>
    </source>
</reference>
<comment type="caution">
    <text evidence="2">The sequence shown here is derived from an EMBL/GenBank/DDBJ whole genome shotgun (WGS) entry which is preliminary data.</text>
</comment>
<evidence type="ECO:0000313" key="2">
    <source>
        <dbReference type="EMBL" id="KAF9549947.1"/>
    </source>
</evidence>
<protein>
    <submittedName>
        <fullName evidence="2">Uncharacterized protein</fullName>
    </submittedName>
</protein>